<comment type="catalytic activity">
    <reaction evidence="12">
        <text>O-phospho-L-seryl-[protein] + H2O = L-seryl-[protein] + phosphate</text>
        <dbReference type="Rhea" id="RHEA:20629"/>
        <dbReference type="Rhea" id="RHEA-COMP:9863"/>
        <dbReference type="Rhea" id="RHEA-COMP:11604"/>
        <dbReference type="ChEBI" id="CHEBI:15377"/>
        <dbReference type="ChEBI" id="CHEBI:29999"/>
        <dbReference type="ChEBI" id="CHEBI:43474"/>
        <dbReference type="ChEBI" id="CHEBI:83421"/>
        <dbReference type="EC" id="3.1.3.16"/>
    </reaction>
</comment>
<sequence>MRDHPELQAGQPPAVPTQRRPSSAPGADGRPRIAERLAYLDSATRRINSSLDLAATLRNLGKVLVPALADAAVVHLRDPLPNIERDPGCPVALTIHHAHGTRLGRRSRTRQVRPGGALAAVLGRQLPTGPVVLGTPSAARLRPLLEELYGARTLGRLAAGTALLALPLRGRKAVLGLLLLIRRPGKDSLTDSASDPTSESTAFEDTASGDTAFDSTDAATAAHLATQAGLAVDTALRYSREWEIADELQRSMLPTHLPQRHGVRLAHRYLPGESGAQVGGDWYDSVPLPGNRVALIVGDVMGHSLTSAAIMGQLRTSAQTLAALDLPPHEVLYHLDEQAQRLGREQHLATCVYAVYDPIANRVVLANAGHVPPVLVQPDGRTELLELPSGAPIGVGGVDFSSVELPAPPGSALLLFTDGLVESRRRSLSTGLELLRSRLSTAHRHSPEHLCQEALRILPPGDRGDDIALLAAAFDGIPAEDVAYWYLQPRHETPGRARRLAGHALRRWGLERLADSTELMVSELVTNAIQHATRPVTLRLVRTSVLRCEVGDDSALLPRARRAGPDDERGRGLQIVARCAERWGATRLGAGKVVWFEQRLP</sequence>
<feature type="region of interest" description="Disordered" evidence="16">
    <location>
        <begin position="187"/>
        <end position="210"/>
    </location>
</feature>
<evidence type="ECO:0000256" key="15">
    <source>
        <dbReference type="ARBA" id="ARBA00081350"/>
    </source>
</evidence>
<evidence type="ECO:0000256" key="9">
    <source>
        <dbReference type="ARBA" id="ARBA00022842"/>
    </source>
</evidence>
<evidence type="ECO:0000256" key="13">
    <source>
        <dbReference type="ARBA" id="ARBA00056274"/>
    </source>
</evidence>
<dbReference type="AlphaFoldDB" id="A0A561EUK2"/>
<dbReference type="OrthoDB" id="118142at2"/>
<dbReference type="CDD" id="cd16936">
    <property type="entry name" value="HATPase_RsbW-like"/>
    <property type="match status" value="1"/>
</dbReference>
<keyword evidence="11" id="KW-0464">Manganese</keyword>
<keyword evidence="9" id="KW-0460">Magnesium</keyword>
<keyword evidence="4" id="KW-0479">Metal-binding</keyword>
<dbReference type="SMART" id="SM00331">
    <property type="entry name" value="PP2C_SIG"/>
    <property type="match status" value="1"/>
</dbReference>
<dbReference type="EC" id="3.1.3.16" evidence="1"/>
<evidence type="ECO:0000256" key="7">
    <source>
        <dbReference type="ARBA" id="ARBA00022801"/>
    </source>
</evidence>
<evidence type="ECO:0000256" key="4">
    <source>
        <dbReference type="ARBA" id="ARBA00022723"/>
    </source>
</evidence>
<evidence type="ECO:0000256" key="12">
    <source>
        <dbReference type="ARBA" id="ARBA00047761"/>
    </source>
</evidence>
<dbReference type="Gene3D" id="3.30.565.10">
    <property type="entry name" value="Histidine kinase-like ATPase, C-terminal domain"/>
    <property type="match status" value="1"/>
</dbReference>
<evidence type="ECO:0000256" key="6">
    <source>
        <dbReference type="ARBA" id="ARBA00022777"/>
    </source>
</evidence>
<evidence type="ECO:0000256" key="14">
    <source>
        <dbReference type="ARBA" id="ARBA00075117"/>
    </source>
</evidence>
<dbReference type="GO" id="GO:0004722">
    <property type="term" value="F:protein serine/threonine phosphatase activity"/>
    <property type="evidence" value="ECO:0007669"/>
    <property type="project" value="UniProtKB-EC"/>
</dbReference>
<keyword evidence="8" id="KW-0067">ATP-binding</keyword>
<name>A0A561EUK2_9ACTN</name>
<dbReference type="SUPFAM" id="SSF55781">
    <property type="entry name" value="GAF domain-like"/>
    <property type="match status" value="1"/>
</dbReference>
<keyword evidence="3" id="KW-0808">Transferase</keyword>
<dbReference type="InterPro" id="IPR001932">
    <property type="entry name" value="PPM-type_phosphatase-like_dom"/>
</dbReference>
<dbReference type="FunFam" id="3.60.40.10:FF:000005">
    <property type="entry name" value="Serine/threonine protein phosphatase"/>
    <property type="match status" value="1"/>
</dbReference>
<feature type="domain" description="PPM-type phosphatase" evidence="17">
    <location>
        <begin position="260"/>
        <end position="474"/>
    </location>
</feature>
<dbReference type="InterPro" id="IPR029016">
    <property type="entry name" value="GAF-like_dom_sf"/>
</dbReference>
<dbReference type="PANTHER" id="PTHR43156">
    <property type="entry name" value="STAGE II SPORULATION PROTEIN E-RELATED"/>
    <property type="match status" value="1"/>
</dbReference>
<keyword evidence="2" id="KW-0597">Phosphoprotein</keyword>
<evidence type="ECO:0000256" key="16">
    <source>
        <dbReference type="SAM" id="MobiDB-lite"/>
    </source>
</evidence>
<feature type="compositionally biased region" description="Polar residues" evidence="16">
    <location>
        <begin position="190"/>
        <end position="203"/>
    </location>
</feature>
<proteinExistence type="predicted"/>
<keyword evidence="5" id="KW-0547">Nucleotide-binding</keyword>
<dbReference type="Gene3D" id="3.30.450.40">
    <property type="match status" value="1"/>
</dbReference>
<evidence type="ECO:0000256" key="5">
    <source>
        <dbReference type="ARBA" id="ARBA00022741"/>
    </source>
</evidence>
<dbReference type="InterPro" id="IPR052016">
    <property type="entry name" value="Bact_Sigma-Reg"/>
</dbReference>
<dbReference type="Gene3D" id="3.60.40.10">
    <property type="entry name" value="PPM-type phosphatase domain"/>
    <property type="match status" value="1"/>
</dbReference>
<dbReference type="GO" id="GO:0005524">
    <property type="term" value="F:ATP binding"/>
    <property type="evidence" value="ECO:0007669"/>
    <property type="project" value="UniProtKB-KW"/>
</dbReference>
<keyword evidence="19" id="KW-1185">Reference proteome</keyword>
<evidence type="ECO:0000256" key="2">
    <source>
        <dbReference type="ARBA" id="ARBA00022553"/>
    </source>
</evidence>
<keyword evidence="6 18" id="KW-0418">Kinase</keyword>
<dbReference type="InterPro" id="IPR036890">
    <property type="entry name" value="HATPase_C_sf"/>
</dbReference>
<dbReference type="GO" id="GO:0046872">
    <property type="term" value="F:metal ion binding"/>
    <property type="evidence" value="ECO:0007669"/>
    <property type="project" value="UniProtKB-KW"/>
</dbReference>
<gene>
    <name evidence="18" type="ORF">FB465_4377</name>
</gene>
<dbReference type="InterPro" id="IPR036457">
    <property type="entry name" value="PPM-type-like_dom_sf"/>
</dbReference>
<protein>
    <recommendedName>
        <fullName evidence="1">protein-serine/threonine phosphatase</fullName>
        <ecNumber evidence="1">3.1.3.16</ecNumber>
    </recommendedName>
    <alternativeName>
        <fullName evidence="15">Protein-serine/threonine phosphatase</fullName>
    </alternativeName>
    <alternativeName>
        <fullName evidence="14">Serine/threonine-protein kinase</fullName>
    </alternativeName>
</protein>
<reference evidence="18 19" key="1">
    <citation type="submission" date="2019-06" db="EMBL/GenBank/DDBJ databases">
        <title>Sequencing the genomes of 1000 actinobacteria strains.</title>
        <authorList>
            <person name="Klenk H.-P."/>
        </authorList>
    </citation>
    <scope>NUCLEOTIDE SEQUENCE [LARGE SCALE GENOMIC DNA]</scope>
    <source>
        <strain evidence="18 19">DSM 41649</strain>
    </source>
</reference>
<feature type="region of interest" description="Disordered" evidence="16">
    <location>
        <begin position="1"/>
        <end position="32"/>
    </location>
</feature>
<dbReference type="PANTHER" id="PTHR43156:SF2">
    <property type="entry name" value="STAGE II SPORULATION PROTEIN E"/>
    <property type="match status" value="1"/>
</dbReference>
<keyword evidence="7" id="KW-0378">Hydrolase</keyword>
<evidence type="ECO:0000259" key="17">
    <source>
        <dbReference type="SMART" id="SM00331"/>
    </source>
</evidence>
<comment type="caution">
    <text evidence="18">The sequence shown here is derived from an EMBL/GenBank/DDBJ whole genome shotgun (WGS) entry which is preliminary data.</text>
</comment>
<dbReference type="FunFam" id="3.30.565.10:FF:000028">
    <property type="entry name" value="PAS sensor protein"/>
    <property type="match status" value="1"/>
</dbReference>
<dbReference type="Pfam" id="PF13581">
    <property type="entry name" value="HATPase_c_2"/>
    <property type="match status" value="1"/>
</dbReference>
<organism evidence="18 19">
    <name type="scientific">Kitasatospora atroaurantiaca</name>
    <dbReference type="NCBI Taxonomy" id="285545"/>
    <lineage>
        <taxon>Bacteria</taxon>
        <taxon>Bacillati</taxon>
        <taxon>Actinomycetota</taxon>
        <taxon>Actinomycetes</taxon>
        <taxon>Kitasatosporales</taxon>
        <taxon>Streptomycetaceae</taxon>
        <taxon>Kitasatospora</taxon>
    </lineage>
</organism>
<dbReference type="Proteomes" id="UP000318416">
    <property type="component" value="Unassembled WGS sequence"/>
</dbReference>
<evidence type="ECO:0000313" key="19">
    <source>
        <dbReference type="Proteomes" id="UP000318416"/>
    </source>
</evidence>
<accession>A0A561EUK2</accession>
<dbReference type="GO" id="GO:0016301">
    <property type="term" value="F:kinase activity"/>
    <property type="evidence" value="ECO:0007669"/>
    <property type="project" value="UniProtKB-KW"/>
</dbReference>
<evidence type="ECO:0000256" key="8">
    <source>
        <dbReference type="ARBA" id="ARBA00022840"/>
    </source>
</evidence>
<evidence type="ECO:0000313" key="18">
    <source>
        <dbReference type="EMBL" id="TWE19261.1"/>
    </source>
</evidence>
<evidence type="ECO:0000256" key="3">
    <source>
        <dbReference type="ARBA" id="ARBA00022679"/>
    </source>
</evidence>
<dbReference type="Pfam" id="PF07228">
    <property type="entry name" value="SpoIIE"/>
    <property type="match status" value="1"/>
</dbReference>
<comment type="function">
    <text evidence="13">Primarily acts as an independent SigF regulator that is sensitive to the osmosensory signal, mediating the cross talk of PknD with the SigF regulon. Possesses both phosphatase and kinase activities. The kinase domain functions as a classic anti-sigma factor-like kinase to phosphorylate the anti-anti-sigma factor domain at the canonical regulatory site, and the phosphatase domain antagonizes this activity.</text>
</comment>
<evidence type="ECO:0000256" key="1">
    <source>
        <dbReference type="ARBA" id="ARBA00013081"/>
    </source>
</evidence>
<keyword evidence="10" id="KW-0904">Protein phosphatase</keyword>
<dbReference type="EMBL" id="VIVR01000001">
    <property type="protein sequence ID" value="TWE19261.1"/>
    <property type="molecule type" value="Genomic_DNA"/>
</dbReference>
<dbReference type="InterPro" id="IPR003594">
    <property type="entry name" value="HATPase_dom"/>
</dbReference>
<dbReference type="SUPFAM" id="SSF81606">
    <property type="entry name" value="PP2C-like"/>
    <property type="match status" value="1"/>
</dbReference>
<evidence type="ECO:0000256" key="11">
    <source>
        <dbReference type="ARBA" id="ARBA00023211"/>
    </source>
</evidence>
<evidence type="ECO:0000256" key="10">
    <source>
        <dbReference type="ARBA" id="ARBA00022912"/>
    </source>
</evidence>
<dbReference type="RefSeq" id="WP_145792924.1">
    <property type="nucleotide sequence ID" value="NZ_BAAABR010000033.1"/>
</dbReference>